<dbReference type="InterPro" id="IPR029069">
    <property type="entry name" value="HotDog_dom_sf"/>
</dbReference>
<dbReference type="CDD" id="cd03450">
    <property type="entry name" value="NodN"/>
    <property type="match status" value="1"/>
</dbReference>
<dbReference type="Gene3D" id="3.10.129.10">
    <property type="entry name" value="Hotdog Thioesterase"/>
    <property type="match status" value="1"/>
</dbReference>
<gene>
    <name evidence="2" type="ORF">ACFOSV_06965</name>
</gene>
<accession>A0ABV8ARJ4</accession>
<keyword evidence="3" id="KW-1185">Reference proteome</keyword>
<dbReference type="SUPFAM" id="SSF54637">
    <property type="entry name" value="Thioesterase/thiol ester dehydrase-isomerase"/>
    <property type="match status" value="1"/>
</dbReference>
<organism evidence="2 3">
    <name type="scientific">Algoriphagus namhaensis</name>
    <dbReference type="NCBI Taxonomy" id="915353"/>
    <lineage>
        <taxon>Bacteria</taxon>
        <taxon>Pseudomonadati</taxon>
        <taxon>Bacteroidota</taxon>
        <taxon>Cytophagia</taxon>
        <taxon>Cytophagales</taxon>
        <taxon>Cyclobacteriaceae</taxon>
        <taxon>Algoriphagus</taxon>
    </lineage>
</organism>
<evidence type="ECO:0000259" key="1">
    <source>
        <dbReference type="Pfam" id="PF01575"/>
    </source>
</evidence>
<dbReference type="InterPro" id="IPR002539">
    <property type="entry name" value="MaoC-like_dom"/>
</dbReference>
<proteinExistence type="predicted"/>
<dbReference type="RefSeq" id="WP_377904779.1">
    <property type="nucleotide sequence ID" value="NZ_JBHRZS010000006.1"/>
</dbReference>
<dbReference type="Proteomes" id="UP001595805">
    <property type="component" value="Unassembled WGS sequence"/>
</dbReference>
<dbReference type="PANTHER" id="PTHR42993">
    <property type="entry name" value="MAOC-LIKE DEHYDRATASE DOMAIN-CONTAINING PROTEIN"/>
    <property type="match status" value="1"/>
</dbReference>
<name>A0ABV8ARJ4_9BACT</name>
<dbReference type="PANTHER" id="PTHR42993:SF1">
    <property type="entry name" value="MAOC-LIKE DEHYDRATASE DOMAIN-CONTAINING PROTEIN"/>
    <property type="match status" value="1"/>
</dbReference>
<protein>
    <submittedName>
        <fullName evidence="2">MaoC family dehydratase</fullName>
    </submittedName>
</protein>
<sequence>MPALVIGSFEEFEKYIGQSLGTSEYFTITQKQINLFADATHDHQWIHIDPEKAKSQGAFGNTIAHGYLTLSIVPHLWDQIVDVRNLKMMINYGIESLRFANPVLVDSEVRLVAKLKSVVNLRGTVKAEVEVKLEIKDQRKPAFSGVLIFLYHFND</sequence>
<dbReference type="Pfam" id="PF01575">
    <property type="entry name" value="MaoC_dehydratas"/>
    <property type="match status" value="1"/>
</dbReference>
<comment type="caution">
    <text evidence="2">The sequence shown here is derived from an EMBL/GenBank/DDBJ whole genome shotgun (WGS) entry which is preliminary data.</text>
</comment>
<reference evidence="3" key="1">
    <citation type="journal article" date="2019" name="Int. J. Syst. Evol. Microbiol.">
        <title>The Global Catalogue of Microorganisms (GCM) 10K type strain sequencing project: providing services to taxonomists for standard genome sequencing and annotation.</title>
        <authorList>
            <consortium name="The Broad Institute Genomics Platform"/>
            <consortium name="The Broad Institute Genome Sequencing Center for Infectious Disease"/>
            <person name="Wu L."/>
            <person name="Ma J."/>
        </authorList>
    </citation>
    <scope>NUCLEOTIDE SEQUENCE [LARGE SCALE GENOMIC DNA]</scope>
    <source>
        <strain evidence="3">CCUG 60523</strain>
    </source>
</reference>
<feature type="domain" description="MaoC-like" evidence="1">
    <location>
        <begin position="12"/>
        <end position="132"/>
    </location>
</feature>
<dbReference type="InterPro" id="IPR039375">
    <property type="entry name" value="NodN-like"/>
</dbReference>
<dbReference type="EMBL" id="JBHRZS010000006">
    <property type="protein sequence ID" value="MFC3879909.1"/>
    <property type="molecule type" value="Genomic_DNA"/>
</dbReference>
<evidence type="ECO:0000313" key="3">
    <source>
        <dbReference type="Proteomes" id="UP001595805"/>
    </source>
</evidence>
<evidence type="ECO:0000313" key="2">
    <source>
        <dbReference type="EMBL" id="MFC3879909.1"/>
    </source>
</evidence>